<evidence type="ECO:0000313" key="3">
    <source>
        <dbReference type="Proteomes" id="UP000801492"/>
    </source>
</evidence>
<accession>A0A8K0GEA6</accession>
<dbReference type="EMBL" id="VTPC01005033">
    <property type="protein sequence ID" value="KAF2896489.1"/>
    <property type="molecule type" value="Genomic_DNA"/>
</dbReference>
<dbReference type="OrthoDB" id="7643562at2759"/>
<protein>
    <submittedName>
        <fullName evidence="2">Uncharacterized protein</fullName>
    </submittedName>
</protein>
<reference evidence="2" key="1">
    <citation type="submission" date="2019-08" db="EMBL/GenBank/DDBJ databases">
        <title>The genome of the North American firefly Photinus pyralis.</title>
        <authorList>
            <consortium name="Photinus pyralis genome working group"/>
            <person name="Fallon T.R."/>
            <person name="Sander Lower S.E."/>
            <person name="Weng J.-K."/>
        </authorList>
    </citation>
    <scope>NUCLEOTIDE SEQUENCE</scope>
    <source>
        <strain evidence="2">TRF0915ILg1</strain>
        <tissue evidence="2">Whole body</tissue>
    </source>
</reference>
<evidence type="ECO:0000313" key="2">
    <source>
        <dbReference type="EMBL" id="KAF2896489.1"/>
    </source>
</evidence>
<dbReference type="AlphaFoldDB" id="A0A8K0GEA6"/>
<keyword evidence="1" id="KW-0732">Signal</keyword>
<proteinExistence type="predicted"/>
<comment type="caution">
    <text evidence="2">The sequence shown here is derived from an EMBL/GenBank/DDBJ whole genome shotgun (WGS) entry which is preliminary data.</text>
</comment>
<keyword evidence="3" id="KW-1185">Reference proteome</keyword>
<feature type="chain" id="PRO_5035476274" evidence="1">
    <location>
        <begin position="21"/>
        <end position="163"/>
    </location>
</feature>
<organism evidence="2 3">
    <name type="scientific">Ignelater luminosus</name>
    <name type="common">Cucubano</name>
    <name type="synonym">Pyrophorus luminosus</name>
    <dbReference type="NCBI Taxonomy" id="2038154"/>
    <lineage>
        <taxon>Eukaryota</taxon>
        <taxon>Metazoa</taxon>
        <taxon>Ecdysozoa</taxon>
        <taxon>Arthropoda</taxon>
        <taxon>Hexapoda</taxon>
        <taxon>Insecta</taxon>
        <taxon>Pterygota</taxon>
        <taxon>Neoptera</taxon>
        <taxon>Endopterygota</taxon>
        <taxon>Coleoptera</taxon>
        <taxon>Polyphaga</taxon>
        <taxon>Elateriformia</taxon>
        <taxon>Elateroidea</taxon>
        <taxon>Elateridae</taxon>
        <taxon>Agrypninae</taxon>
        <taxon>Pyrophorini</taxon>
        <taxon>Ignelater</taxon>
    </lineage>
</organism>
<gene>
    <name evidence="2" type="ORF">ILUMI_09692</name>
</gene>
<dbReference type="Proteomes" id="UP000801492">
    <property type="component" value="Unassembled WGS sequence"/>
</dbReference>
<sequence>MKLTLLILMVLLQSLLVVSTETPIIEATTASTNASPLDIPAQVTEFLNANPEIAAATASAPISPDTKCECAVFNSKSPVETDNPILTQAPINVNCDATGEENCLKLCSALAQAAKERGPQLLCSHLGHYSQLTLEVYSEPLLSYSQRPLQQVQIIITQFAQAV</sequence>
<name>A0A8K0GEA6_IGNLU</name>
<evidence type="ECO:0000256" key="1">
    <source>
        <dbReference type="SAM" id="SignalP"/>
    </source>
</evidence>
<feature type="signal peptide" evidence="1">
    <location>
        <begin position="1"/>
        <end position="20"/>
    </location>
</feature>